<dbReference type="PANTHER" id="PTHR35011:SF2">
    <property type="entry name" value="2,3-DIKETO-L-GULONATE TRAP TRANSPORTER SMALL PERMEASE PROTEIN YIAM"/>
    <property type="match status" value="1"/>
</dbReference>
<feature type="domain" description="Tripartite ATP-independent periplasmic transporters DctQ component" evidence="10">
    <location>
        <begin position="26"/>
        <end position="155"/>
    </location>
</feature>
<evidence type="ECO:0000256" key="7">
    <source>
        <dbReference type="ARBA" id="ARBA00023136"/>
    </source>
</evidence>
<keyword evidence="3" id="KW-1003">Cell membrane</keyword>
<accession>A0A4D7AGY4</accession>
<name>A0A4D7AGY4_9FIRM</name>
<dbReference type="Proteomes" id="UP000298642">
    <property type="component" value="Chromosome"/>
</dbReference>
<dbReference type="GeneID" id="89521268"/>
<feature type="transmembrane region" description="Helical" evidence="9">
    <location>
        <begin position="50"/>
        <end position="67"/>
    </location>
</feature>
<comment type="similarity">
    <text evidence="8">Belongs to the TRAP transporter small permease family.</text>
</comment>
<feature type="transmembrane region" description="Helical" evidence="9">
    <location>
        <begin position="88"/>
        <end position="110"/>
    </location>
</feature>
<evidence type="ECO:0000256" key="2">
    <source>
        <dbReference type="ARBA" id="ARBA00022448"/>
    </source>
</evidence>
<protein>
    <submittedName>
        <fullName evidence="11">TRAP transporter small permease</fullName>
    </submittedName>
</protein>
<evidence type="ECO:0000259" key="10">
    <source>
        <dbReference type="Pfam" id="PF04290"/>
    </source>
</evidence>
<evidence type="ECO:0000256" key="3">
    <source>
        <dbReference type="ARBA" id="ARBA00022475"/>
    </source>
</evidence>
<evidence type="ECO:0000256" key="8">
    <source>
        <dbReference type="ARBA" id="ARBA00038436"/>
    </source>
</evidence>
<reference evidence="12" key="1">
    <citation type="submission" date="2018-12" db="EMBL/GenBank/DDBJ databases">
        <title>Dusodibacter welbiota gen. nov., sp. nov., isolated from human faeces and emended description of the Oscillibacter genus.</title>
        <authorList>
            <person name="Le Roy T."/>
            <person name="Van der Smissen P."/>
            <person name="Delzenne N."/>
            <person name="Muccioli G."/>
            <person name="Collet J.F."/>
            <person name="Cani P.D."/>
        </authorList>
    </citation>
    <scope>NUCLEOTIDE SEQUENCE [LARGE SCALE GENOMIC DNA]</scope>
    <source>
        <strain evidence="12">J115</strain>
    </source>
</reference>
<keyword evidence="2" id="KW-0813">Transport</keyword>
<dbReference type="KEGG" id="obj:EIO64_00770"/>
<feature type="transmembrane region" description="Helical" evidence="9">
    <location>
        <begin position="17"/>
        <end position="38"/>
    </location>
</feature>
<evidence type="ECO:0000313" key="11">
    <source>
        <dbReference type="EMBL" id="QCI57939.1"/>
    </source>
</evidence>
<evidence type="ECO:0000256" key="1">
    <source>
        <dbReference type="ARBA" id="ARBA00004429"/>
    </source>
</evidence>
<dbReference type="GO" id="GO:0015740">
    <property type="term" value="P:C4-dicarboxylate transport"/>
    <property type="evidence" value="ECO:0007669"/>
    <property type="project" value="TreeGrafter"/>
</dbReference>
<evidence type="ECO:0000256" key="6">
    <source>
        <dbReference type="ARBA" id="ARBA00022989"/>
    </source>
</evidence>
<dbReference type="PANTHER" id="PTHR35011">
    <property type="entry name" value="2,3-DIKETO-L-GULONATE TRAP TRANSPORTER SMALL PERMEASE PROTEIN YIAM"/>
    <property type="match status" value="1"/>
</dbReference>
<evidence type="ECO:0000256" key="9">
    <source>
        <dbReference type="SAM" id="Phobius"/>
    </source>
</evidence>
<dbReference type="AlphaFoldDB" id="A0A4D7AGY4"/>
<feature type="transmembrane region" description="Helical" evidence="9">
    <location>
        <begin position="130"/>
        <end position="151"/>
    </location>
</feature>
<keyword evidence="6 9" id="KW-1133">Transmembrane helix</keyword>
<gene>
    <name evidence="11" type="ORF">EIO64_00770</name>
</gene>
<dbReference type="InterPro" id="IPR007387">
    <property type="entry name" value="TRAP_DctQ"/>
</dbReference>
<keyword evidence="12" id="KW-1185">Reference proteome</keyword>
<comment type="subcellular location">
    <subcellularLocation>
        <location evidence="1">Cell inner membrane</location>
        <topology evidence="1">Multi-pass membrane protein</topology>
    </subcellularLocation>
</comment>
<keyword evidence="7 9" id="KW-0472">Membrane</keyword>
<proteinExistence type="inferred from homology"/>
<sequence>MKAYSKFLDIVEKIEKALLCISVAVMLVVMIYQVILRYVFAHATAWSEELARYLFIFQVMLASAIGIRRNSHLQIDALIHLLKPRWRMLSTVISTLIGVVFLCFLLVYSIDLVKTGANNLSVGLGVPMSIPYLCLPIGTVLMILTSVEVIFKQVRDFRKGGKEE</sequence>
<dbReference type="RefSeq" id="WP_136890669.1">
    <property type="nucleotide sequence ID" value="NZ_CP034413.3"/>
</dbReference>
<evidence type="ECO:0000313" key="12">
    <source>
        <dbReference type="Proteomes" id="UP000298642"/>
    </source>
</evidence>
<organism evidence="11 12">
    <name type="scientific">Dysosmobacter welbionis</name>
    <dbReference type="NCBI Taxonomy" id="2093857"/>
    <lineage>
        <taxon>Bacteria</taxon>
        <taxon>Bacillati</taxon>
        <taxon>Bacillota</taxon>
        <taxon>Clostridia</taxon>
        <taxon>Eubacteriales</taxon>
        <taxon>Oscillospiraceae</taxon>
        <taxon>Dysosmobacter</taxon>
    </lineage>
</organism>
<dbReference type="InterPro" id="IPR055348">
    <property type="entry name" value="DctQ"/>
</dbReference>
<dbReference type="Pfam" id="PF04290">
    <property type="entry name" value="DctQ"/>
    <property type="match status" value="1"/>
</dbReference>
<keyword evidence="5 9" id="KW-0812">Transmembrane</keyword>
<dbReference type="EMBL" id="CP034413">
    <property type="protein sequence ID" value="QCI57939.1"/>
    <property type="molecule type" value="Genomic_DNA"/>
</dbReference>
<keyword evidence="4" id="KW-0997">Cell inner membrane</keyword>
<dbReference type="GO" id="GO:0005886">
    <property type="term" value="C:plasma membrane"/>
    <property type="evidence" value="ECO:0007669"/>
    <property type="project" value="UniProtKB-SubCell"/>
</dbReference>
<evidence type="ECO:0000256" key="5">
    <source>
        <dbReference type="ARBA" id="ARBA00022692"/>
    </source>
</evidence>
<dbReference type="GO" id="GO:0022857">
    <property type="term" value="F:transmembrane transporter activity"/>
    <property type="evidence" value="ECO:0007669"/>
    <property type="project" value="TreeGrafter"/>
</dbReference>
<evidence type="ECO:0000256" key="4">
    <source>
        <dbReference type="ARBA" id="ARBA00022519"/>
    </source>
</evidence>